<organism evidence="1 2">
    <name type="scientific">Pluteus cervinus</name>
    <dbReference type="NCBI Taxonomy" id="181527"/>
    <lineage>
        <taxon>Eukaryota</taxon>
        <taxon>Fungi</taxon>
        <taxon>Dikarya</taxon>
        <taxon>Basidiomycota</taxon>
        <taxon>Agaricomycotina</taxon>
        <taxon>Agaricomycetes</taxon>
        <taxon>Agaricomycetidae</taxon>
        <taxon>Agaricales</taxon>
        <taxon>Pluteineae</taxon>
        <taxon>Pluteaceae</taxon>
        <taxon>Pluteus</taxon>
    </lineage>
</organism>
<evidence type="ECO:0000313" key="2">
    <source>
        <dbReference type="Proteomes" id="UP000308600"/>
    </source>
</evidence>
<accession>A0ACD3BFC0</accession>
<protein>
    <submittedName>
        <fullName evidence="1">Uncharacterized protein</fullName>
    </submittedName>
</protein>
<keyword evidence="2" id="KW-1185">Reference proteome</keyword>
<proteinExistence type="predicted"/>
<dbReference type="Proteomes" id="UP000308600">
    <property type="component" value="Unassembled WGS sequence"/>
</dbReference>
<name>A0ACD3BFC0_9AGAR</name>
<evidence type="ECO:0000313" key="1">
    <source>
        <dbReference type="EMBL" id="TFK76728.1"/>
    </source>
</evidence>
<reference evidence="1 2" key="1">
    <citation type="journal article" date="2019" name="Nat. Ecol. Evol.">
        <title>Megaphylogeny resolves global patterns of mushroom evolution.</title>
        <authorList>
            <person name="Varga T."/>
            <person name="Krizsan K."/>
            <person name="Foldi C."/>
            <person name="Dima B."/>
            <person name="Sanchez-Garcia M."/>
            <person name="Sanchez-Ramirez S."/>
            <person name="Szollosi G.J."/>
            <person name="Szarkandi J.G."/>
            <person name="Papp V."/>
            <person name="Albert L."/>
            <person name="Andreopoulos W."/>
            <person name="Angelini C."/>
            <person name="Antonin V."/>
            <person name="Barry K.W."/>
            <person name="Bougher N.L."/>
            <person name="Buchanan P."/>
            <person name="Buyck B."/>
            <person name="Bense V."/>
            <person name="Catcheside P."/>
            <person name="Chovatia M."/>
            <person name="Cooper J."/>
            <person name="Damon W."/>
            <person name="Desjardin D."/>
            <person name="Finy P."/>
            <person name="Geml J."/>
            <person name="Haridas S."/>
            <person name="Hughes K."/>
            <person name="Justo A."/>
            <person name="Karasinski D."/>
            <person name="Kautmanova I."/>
            <person name="Kiss B."/>
            <person name="Kocsube S."/>
            <person name="Kotiranta H."/>
            <person name="LaButti K.M."/>
            <person name="Lechner B.E."/>
            <person name="Liimatainen K."/>
            <person name="Lipzen A."/>
            <person name="Lukacs Z."/>
            <person name="Mihaltcheva S."/>
            <person name="Morgado L.N."/>
            <person name="Niskanen T."/>
            <person name="Noordeloos M.E."/>
            <person name="Ohm R.A."/>
            <person name="Ortiz-Santana B."/>
            <person name="Ovrebo C."/>
            <person name="Racz N."/>
            <person name="Riley R."/>
            <person name="Savchenko A."/>
            <person name="Shiryaev A."/>
            <person name="Soop K."/>
            <person name="Spirin V."/>
            <person name="Szebenyi C."/>
            <person name="Tomsovsky M."/>
            <person name="Tulloss R.E."/>
            <person name="Uehling J."/>
            <person name="Grigoriev I.V."/>
            <person name="Vagvolgyi C."/>
            <person name="Papp T."/>
            <person name="Martin F.M."/>
            <person name="Miettinen O."/>
            <person name="Hibbett D.S."/>
            <person name="Nagy L.G."/>
        </authorList>
    </citation>
    <scope>NUCLEOTIDE SEQUENCE [LARGE SCALE GENOMIC DNA]</scope>
    <source>
        <strain evidence="1 2">NL-1719</strain>
    </source>
</reference>
<sequence length="216" mass="23700">MRVLVLGATSAAGPLLLRAGLASIPDCELIIYTRSPGKLAEEFINHSTVHIHEGLLSDIETLEKAMTGCSAVLSLIGPVSPHEPDTPLSKTYEQYVFEVMKKLDIKRIVAVGTLAASDDHDKFAIGQSLLVNVVYWTQTHVYDEEVAIGKLFKEQEDLDWTLVRAPRLTDGEETETVEGYSGDTGYTLNRAALATWMVKELLESKWVKMAPAVANA</sequence>
<gene>
    <name evidence="1" type="ORF">BDN72DRAFT_866609</name>
</gene>
<dbReference type="EMBL" id="ML208259">
    <property type="protein sequence ID" value="TFK76728.1"/>
    <property type="molecule type" value="Genomic_DNA"/>
</dbReference>